<evidence type="ECO:0000313" key="3">
    <source>
        <dbReference type="EMBL" id="AHH20445.1"/>
    </source>
</evidence>
<dbReference type="OrthoDB" id="4422435at2"/>
<feature type="compositionally biased region" description="Low complexity" evidence="1">
    <location>
        <begin position="35"/>
        <end position="54"/>
    </location>
</feature>
<dbReference type="STRING" id="1415166.NONO_c56650"/>
<dbReference type="Pfam" id="PF12028">
    <property type="entry name" value="DUF3515"/>
    <property type="match status" value="1"/>
</dbReference>
<accession>W5TM79</accession>
<evidence type="ECO:0000256" key="1">
    <source>
        <dbReference type="SAM" id="MobiDB-lite"/>
    </source>
</evidence>
<evidence type="ECO:0000313" key="4">
    <source>
        <dbReference type="Proteomes" id="UP000019150"/>
    </source>
</evidence>
<feature type="compositionally biased region" description="Basic and acidic residues" evidence="1">
    <location>
        <begin position="1"/>
        <end position="19"/>
    </location>
</feature>
<proteinExistence type="predicted"/>
<gene>
    <name evidence="3" type="ORF">NONO_c56650</name>
</gene>
<feature type="compositionally biased region" description="Polar residues" evidence="1">
    <location>
        <begin position="72"/>
        <end position="81"/>
    </location>
</feature>
<dbReference type="KEGG" id="nno:NONO_c56650"/>
<keyword evidence="2" id="KW-1133">Transmembrane helix</keyword>
<dbReference type="EMBL" id="CP006850">
    <property type="protein sequence ID" value="AHH20445.1"/>
    <property type="molecule type" value="Genomic_DNA"/>
</dbReference>
<dbReference type="PATRIC" id="fig|1415166.3.peg.5836"/>
<dbReference type="HOGENOM" id="CLU_873867_0_0_11"/>
<dbReference type="Proteomes" id="UP000019150">
    <property type="component" value="Chromosome"/>
</dbReference>
<dbReference type="AlphaFoldDB" id="W5TM79"/>
<organism evidence="3 4">
    <name type="scientific">Nocardia nova SH22a</name>
    <dbReference type="NCBI Taxonomy" id="1415166"/>
    <lineage>
        <taxon>Bacteria</taxon>
        <taxon>Bacillati</taxon>
        <taxon>Actinomycetota</taxon>
        <taxon>Actinomycetes</taxon>
        <taxon>Mycobacteriales</taxon>
        <taxon>Nocardiaceae</taxon>
        <taxon>Nocardia</taxon>
    </lineage>
</organism>
<feature type="region of interest" description="Disordered" evidence="1">
    <location>
        <begin position="1"/>
        <end position="138"/>
    </location>
</feature>
<feature type="compositionally biased region" description="Polar residues" evidence="1">
    <location>
        <begin position="90"/>
        <end position="106"/>
    </location>
</feature>
<dbReference type="eggNOG" id="ENOG50336I4">
    <property type="taxonomic scope" value="Bacteria"/>
</dbReference>
<keyword evidence="2" id="KW-0472">Membrane</keyword>
<dbReference type="InterPro" id="IPR021903">
    <property type="entry name" value="DUF3515"/>
</dbReference>
<protein>
    <recommendedName>
        <fullName evidence="5">DUF3515 domain-containing protein</fullName>
    </recommendedName>
</protein>
<keyword evidence="4" id="KW-1185">Reference proteome</keyword>
<name>W5TM79_9NOCA</name>
<feature type="transmembrane region" description="Helical" evidence="2">
    <location>
        <begin position="145"/>
        <end position="167"/>
    </location>
</feature>
<sequence>MSSDTDRPDTDEPSADRPDTPTAPADPSGSHSDPTAESPETSANTASAETTTAHSESHVAAASTDAVETHSDASSAKTAPSLSEGHPDASTGNTAGSSHADTSAESPETAPGTTDADPGAGADHKSSSETTAATDSDSGPHLHPALIATAVALPVALIVAVLVIAAMSRQSVDREPLALSAIDAPAGNSPDCVNLLGALPESLGDDYTRSEFAQPAPPATAAWQLPDGGDPIVLRCGLQRPQEFDRASALQVVDGVNWFEIRDQTSGVTSGTWYAVDRGTYVAVTMPSKAGPSPLQEISDTIADKLPAKPLDPAPVPN</sequence>
<feature type="compositionally biased region" description="Low complexity" evidence="1">
    <location>
        <begin position="128"/>
        <end position="137"/>
    </location>
</feature>
<keyword evidence="2" id="KW-0812">Transmembrane</keyword>
<reference evidence="3 4" key="1">
    <citation type="journal article" date="2014" name="Appl. Environ. Microbiol.">
        <title>Insights into the Microbial Degradation of Rubber and Gutta-Percha by Analysis of the Complete Genome of Nocardia nova SH22a.</title>
        <authorList>
            <person name="Luo Q."/>
            <person name="Hiessl S."/>
            <person name="Poehlein A."/>
            <person name="Daniel R."/>
            <person name="Steinbuchel A."/>
        </authorList>
    </citation>
    <scope>NUCLEOTIDE SEQUENCE [LARGE SCALE GENOMIC DNA]</scope>
    <source>
        <strain evidence="3">SH22a</strain>
    </source>
</reference>
<evidence type="ECO:0008006" key="5">
    <source>
        <dbReference type="Google" id="ProtNLM"/>
    </source>
</evidence>
<evidence type="ECO:0000256" key="2">
    <source>
        <dbReference type="SAM" id="Phobius"/>
    </source>
</evidence>
<feature type="region of interest" description="Disordered" evidence="1">
    <location>
        <begin position="288"/>
        <end position="318"/>
    </location>
</feature>